<evidence type="ECO:0000256" key="6">
    <source>
        <dbReference type="PIRSR" id="PIRSR000097-3"/>
    </source>
</evidence>
<dbReference type="InterPro" id="IPR018170">
    <property type="entry name" value="Aldo/ket_reductase_CS"/>
</dbReference>
<feature type="active site" description="Proton donor" evidence="4">
    <location>
        <position position="50"/>
    </location>
</feature>
<keyword evidence="9" id="KW-1185">Reference proteome</keyword>
<comment type="caution">
    <text evidence="8">The sequence shown here is derived from an EMBL/GenBank/DDBJ whole genome shotgun (WGS) entry which is preliminary data.</text>
</comment>
<dbReference type="CDD" id="cd19132">
    <property type="entry name" value="AKR_AKR5D1_E1"/>
    <property type="match status" value="1"/>
</dbReference>
<dbReference type="FunFam" id="3.20.20.100:FF:000002">
    <property type="entry name" value="2,5-diketo-D-gluconic acid reductase A"/>
    <property type="match status" value="1"/>
</dbReference>
<reference evidence="8" key="2">
    <citation type="submission" date="2020-09" db="EMBL/GenBank/DDBJ databases">
        <authorList>
            <person name="Sun Q."/>
            <person name="Zhou Y."/>
        </authorList>
    </citation>
    <scope>NUCLEOTIDE SEQUENCE</scope>
    <source>
        <strain evidence="8">CGMCC 1.8984</strain>
    </source>
</reference>
<dbReference type="InterPro" id="IPR036812">
    <property type="entry name" value="NAD(P)_OxRdtase_dom_sf"/>
</dbReference>
<evidence type="ECO:0000259" key="7">
    <source>
        <dbReference type="Pfam" id="PF00248"/>
    </source>
</evidence>
<evidence type="ECO:0000313" key="9">
    <source>
        <dbReference type="Proteomes" id="UP000636956"/>
    </source>
</evidence>
<dbReference type="GO" id="GO:0016616">
    <property type="term" value="F:oxidoreductase activity, acting on the CH-OH group of donors, NAD or NADP as acceptor"/>
    <property type="evidence" value="ECO:0007669"/>
    <property type="project" value="UniProtKB-ARBA"/>
</dbReference>
<evidence type="ECO:0000256" key="1">
    <source>
        <dbReference type="ARBA" id="ARBA00007905"/>
    </source>
</evidence>
<dbReference type="Proteomes" id="UP000636956">
    <property type="component" value="Unassembled WGS sequence"/>
</dbReference>
<evidence type="ECO:0000313" key="8">
    <source>
        <dbReference type="EMBL" id="GGJ87588.1"/>
    </source>
</evidence>
<sequence>MTAPEYSLRDGNRIPAIGLGTYGLNEEAGVEAIVSGIADGYRLIDTAYNYGNEEVVGEAIRRCGVDRSDLVITTKLPGRHHGFDETLASLDESRHRLGLDWVDLYLIHWPNPRIDKYVDSWRAMIRLREKGLVRSIGVSNFTAEMLERLERETSVVPVVNQVELHPYFPQEELRAYHDEHEIRTESWSPLAKRTELLKEPVVTAIAAEHGVSPAQVVLRWHVELESVPIPKSAHAERRRENFDVFSFSLSGDEVEAISALSRGRLSGGDPDSHEEF</sequence>
<evidence type="ECO:0000256" key="3">
    <source>
        <dbReference type="ARBA" id="ARBA00023002"/>
    </source>
</evidence>
<protein>
    <submittedName>
        <fullName evidence="8">Oxidoreductase</fullName>
    </submittedName>
</protein>
<gene>
    <name evidence="8" type="ORF">GCM10011372_27570</name>
</gene>
<dbReference type="PANTHER" id="PTHR43827">
    <property type="entry name" value="2,5-DIKETO-D-GLUCONIC ACID REDUCTASE"/>
    <property type="match status" value="1"/>
</dbReference>
<keyword evidence="2" id="KW-0521">NADP</keyword>
<dbReference type="PROSITE" id="PS00063">
    <property type="entry name" value="ALDOKETO_REDUCTASE_3"/>
    <property type="match status" value="1"/>
</dbReference>
<feature type="domain" description="NADP-dependent oxidoreductase" evidence="7">
    <location>
        <begin position="17"/>
        <end position="260"/>
    </location>
</feature>
<evidence type="ECO:0000256" key="2">
    <source>
        <dbReference type="ARBA" id="ARBA00022857"/>
    </source>
</evidence>
<reference evidence="8" key="1">
    <citation type="journal article" date="2014" name="Int. J. Syst. Evol. Microbiol.">
        <title>Complete genome sequence of Corynebacterium casei LMG S-19264T (=DSM 44701T), isolated from a smear-ripened cheese.</title>
        <authorList>
            <consortium name="US DOE Joint Genome Institute (JGI-PGF)"/>
            <person name="Walter F."/>
            <person name="Albersmeier A."/>
            <person name="Kalinowski J."/>
            <person name="Ruckert C."/>
        </authorList>
    </citation>
    <scope>NUCLEOTIDE SEQUENCE</scope>
    <source>
        <strain evidence="8">CGMCC 1.8984</strain>
    </source>
</reference>
<dbReference type="Gene3D" id="3.20.20.100">
    <property type="entry name" value="NADP-dependent oxidoreductase domain"/>
    <property type="match status" value="1"/>
</dbReference>
<dbReference type="InterPro" id="IPR020471">
    <property type="entry name" value="AKR"/>
</dbReference>
<comment type="similarity">
    <text evidence="1">Belongs to the aldo/keto reductase family.</text>
</comment>
<evidence type="ECO:0000256" key="4">
    <source>
        <dbReference type="PIRSR" id="PIRSR000097-1"/>
    </source>
</evidence>
<dbReference type="InterPro" id="IPR023210">
    <property type="entry name" value="NADP_OxRdtase_dom"/>
</dbReference>
<keyword evidence="3" id="KW-0560">Oxidoreductase</keyword>
<evidence type="ECO:0000256" key="5">
    <source>
        <dbReference type="PIRSR" id="PIRSR000097-2"/>
    </source>
</evidence>
<dbReference type="AlphaFoldDB" id="A0A917UV57"/>
<dbReference type="PIRSF" id="PIRSF000097">
    <property type="entry name" value="AKR"/>
    <property type="match status" value="1"/>
</dbReference>
<accession>A0A917UV57</accession>
<dbReference type="Pfam" id="PF00248">
    <property type="entry name" value="Aldo_ket_red"/>
    <property type="match status" value="1"/>
</dbReference>
<organism evidence="8 9">
    <name type="scientific">Agromyces bauzanensis</name>
    <dbReference type="NCBI Taxonomy" id="1308924"/>
    <lineage>
        <taxon>Bacteria</taxon>
        <taxon>Bacillati</taxon>
        <taxon>Actinomycetota</taxon>
        <taxon>Actinomycetes</taxon>
        <taxon>Micrococcales</taxon>
        <taxon>Microbacteriaceae</taxon>
        <taxon>Agromyces</taxon>
    </lineage>
</organism>
<feature type="site" description="Lowers pKa of active site Tyr" evidence="6">
    <location>
        <position position="75"/>
    </location>
</feature>
<name>A0A917UV57_9MICO</name>
<dbReference type="PRINTS" id="PR00069">
    <property type="entry name" value="ALDKETRDTASE"/>
</dbReference>
<proteinExistence type="inferred from homology"/>
<feature type="binding site" evidence="5">
    <location>
        <position position="108"/>
    </location>
    <ligand>
        <name>substrate</name>
    </ligand>
</feature>
<dbReference type="PROSITE" id="PS00062">
    <property type="entry name" value="ALDOKETO_REDUCTASE_2"/>
    <property type="match status" value="1"/>
</dbReference>
<dbReference type="PROSITE" id="PS00798">
    <property type="entry name" value="ALDOKETO_REDUCTASE_1"/>
    <property type="match status" value="1"/>
</dbReference>
<dbReference type="PANTHER" id="PTHR43827:SF3">
    <property type="entry name" value="NADP-DEPENDENT OXIDOREDUCTASE DOMAIN-CONTAINING PROTEIN"/>
    <property type="match status" value="1"/>
</dbReference>
<dbReference type="SUPFAM" id="SSF51430">
    <property type="entry name" value="NAD(P)-linked oxidoreductase"/>
    <property type="match status" value="1"/>
</dbReference>
<dbReference type="RefSeq" id="WP_188744009.1">
    <property type="nucleotide sequence ID" value="NZ_BAABFW010000005.1"/>
</dbReference>
<dbReference type="EMBL" id="BMMD01000017">
    <property type="protein sequence ID" value="GGJ87588.1"/>
    <property type="molecule type" value="Genomic_DNA"/>
</dbReference>